<dbReference type="GO" id="GO:0000287">
    <property type="term" value="F:magnesium ion binding"/>
    <property type="evidence" value="ECO:0007669"/>
    <property type="project" value="InterPro"/>
</dbReference>
<keyword evidence="4" id="KW-0460">Magnesium</keyword>
<evidence type="ECO:0000256" key="4">
    <source>
        <dbReference type="ARBA" id="ARBA00022842"/>
    </source>
</evidence>
<dbReference type="Gene3D" id="1.50.10.130">
    <property type="entry name" value="Terpene synthase, N-terminal domain"/>
    <property type="match status" value="1"/>
</dbReference>
<feature type="domain" description="Terpene synthase N-terminal" evidence="6">
    <location>
        <begin position="28"/>
        <end position="139"/>
    </location>
</feature>
<dbReference type="InterPro" id="IPR001906">
    <property type="entry name" value="Terpene_synth_N"/>
</dbReference>
<evidence type="ECO:0000256" key="2">
    <source>
        <dbReference type="ARBA" id="ARBA00004721"/>
    </source>
</evidence>
<dbReference type="Gene3D" id="1.10.600.10">
    <property type="entry name" value="Farnesyl Diphosphate Synthase"/>
    <property type="match status" value="1"/>
</dbReference>
<keyword evidence="9" id="KW-1185">Reference proteome</keyword>
<dbReference type="Pfam" id="PF01397">
    <property type="entry name" value="Terpene_synth"/>
    <property type="match status" value="2"/>
</dbReference>
<dbReference type="InterPro" id="IPR044814">
    <property type="entry name" value="Terpene_cyclase_plant_C1"/>
</dbReference>
<dbReference type="InterPro" id="IPR034741">
    <property type="entry name" value="Terpene_cyclase-like_1_C"/>
</dbReference>
<dbReference type="InterPro" id="IPR005630">
    <property type="entry name" value="Terpene_synthase_metal-bd"/>
</dbReference>
<proteinExistence type="predicted"/>
<comment type="caution">
    <text evidence="8">The sequence shown here is derived from an EMBL/GenBank/DDBJ whole genome shotgun (WGS) entry which is preliminary data.</text>
</comment>
<feature type="domain" description="Terpene synthase metal-binding" evidence="7">
    <location>
        <begin position="278"/>
        <end position="515"/>
    </location>
</feature>
<dbReference type="SUPFAM" id="SSF48239">
    <property type="entry name" value="Terpenoid cyclases/Protein prenyltransferases"/>
    <property type="match status" value="2"/>
</dbReference>
<dbReference type="EMBL" id="WHWC01000002">
    <property type="protein sequence ID" value="KAG8389006.1"/>
    <property type="molecule type" value="Genomic_DNA"/>
</dbReference>
<dbReference type="AlphaFoldDB" id="A0AAV6Y196"/>
<dbReference type="InterPro" id="IPR008949">
    <property type="entry name" value="Isoprenoid_synthase_dom_sf"/>
</dbReference>
<keyword evidence="3" id="KW-0479">Metal-binding</keyword>
<dbReference type="SUPFAM" id="SSF48576">
    <property type="entry name" value="Terpenoid synthases"/>
    <property type="match status" value="1"/>
</dbReference>
<dbReference type="InterPro" id="IPR008930">
    <property type="entry name" value="Terpenoid_cyclase/PrenylTrfase"/>
</dbReference>
<dbReference type="FunFam" id="1.10.600.10:FF:000007">
    <property type="entry name" value="Isoprene synthase, chloroplastic"/>
    <property type="match status" value="1"/>
</dbReference>
<evidence type="ECO:0000259" key="6">
    <source>
        <dbReference type="Pfam" id="PF01397"/>
    </source>
</evidence>
<reference evidence="8" key="1">
    <citation type="submission" date="2019-10" db="EMBL/GenBank/DDBJ databases">
        <authorList>
            <person name="Zhang R."/>
            <person name="Pan Y."/>
            <person name="Wang J."/>
            <person name="Ma R."/>
            <person name="Yu S."/>
        </authorList>
    </citation>
    <scope>NUCLEOTIDE SEQUENCE</scope>
    <source>
        <strain evidence="8">LA-IB0</strain>
        <tissue evidence="8">Leaf</tissue>
    </source>
</reference>
<dbReference type="Proteomes" id="UP000826271">
    <property type="component" value="Unassembled WGS sequence"/>
</dbReference>
<keyword evidence="5" id="KW-0456">Lyase</keyword>
<dbReference type="Pfam" id="PF03936">
    <property type="entry name" value="Terpene_synth_C"/>
    <property type="match status" value="1"/>
</dbReference>
<dbReference type="InterPro" id="IPR036965">
    <property type="entry name" value="Terpene_synth_N_sf"/>
</dbReference>
<comment type="pathway">
    <text evidence="2">Secondary metabolite biosynthesis; terpenoid biosynthesis.</text>
</comment>
<evidence type="ECO:0000313" key="8">
    <source>
        <dbReference type="EMBL" id="KAG8389006.1"/>
    </source>
</evidence>
<evidence type="ECO:0000259" key="7">
    <source>
        <dbReference type="Pfam" id="PF03936"/>
    </source>
</evidence>
<comment type="cofactor">
    <cofactor evidence="1">
        <name>Mg(2+)</name>
        <dbReference type="ChEBI" id="CHEBI:18420"/>
    </cofactor>
</comment>
<dbReference type="SFLD" id="SFLDS00005">
    <property type="entry name" value="Isoprenoid_Synthase_Type_I"/>
    <property type="match status" value="1"/>
</dbReference>
<sequence>MVASSVVNGDSSFPKNIRPPIASYSPSMWGDIFTSFTLDDQVQEDYGKAIQALKGDARGMLIAEGNTVKDKLILIDTVERLGVGYHFEQEIEDQLQQIFKFQSQDSDLFTTALQFRLLRQHRYHVSSNNFHNFTRKTSNLINPDNIVETGAFDKFKGIDDKFKENLGSDAKGLLSLYEAAHLRIHGEDILEEALAFTVHHLNRMVQQIESPLKDQVKRALQQSLHRGVPRIETRNFISFYEKDDSKNEQLLKLAKLDFNYLQNLYKKELSELSRWWNEFDLKTKLPYARDRVVECYFWGLASRYEPQYSYVRTAVAKNMQMVSTIDDTYDNYATLEEAQLFTEALERWNVDEVERLPDYMKIVYKFILSMYEDYEREAAKRGKSFVTPYAIESVKRLGRAYNKELKWFMERKLPTFDEYFANTYFTGCIEVMYIPVILGMEFVSQQTIDWLMSKPEIVVAASNVGRYLEDLCTHQREEKGGEMLTAVDCYIQQHGGSKSQVLNKFVELVEDAWKDVNTAWITKTCIIPKDMVEQLLNYARVAEVTYKNREDGYTNSEKVLGPQLIALFVDPIII</sequence>
<dbReference type="PANTHER" id="PTHR31225:SF253">
    <property type="entry name" value="SESQUITERPENE SYNTHASE 31"/>
    <property type="match status" value="1"/>
</dbReference>
<dbReference type="GO" id="GO:0016102">
    <property type="term" value="P:diterpenoid biosynthetic process"/>
    <property type="evidence" value="ECO:0007669"/>
    <property type="project" value="InterPro"/>
</dbReference>
<evidence type="ECO:0000256" key="1">
    <source>
        <dbReference type="ARBA" id="ARBA00001946"/>
    </source>
</evidence>
<name>A0AAV6Y196_9LAMI</name>
<dbReference type="PANTHER" id="PTHR31225">
    <property type="entry name" value="OS04G0344100 PROTEIN-RELATED"/>
    <property type="match status" value="1"/>
</dbReference>
<feature type="domain" description="Terpene synthase N-terminal" evidence="6">
    <location>
        <begin position="147"/>
        <end position="220"/>
    </location>
</feature>
<protein>
    <submittedName>
        <fullName evidence="8">Uncharacterized protein</fullName>
    </submittedName>
</protein>
<evidence type="ECO:0000313" key="9">
    <source>
        <dbReference type="Proteomes" id="UP000826271"/>
    </source>
</evidence>
<gene>
    <name evidence="8" type="ORF">BUALT_Bualt02G0184500</name>
</gene>
<evidence type="ECO:0000256" key="3">
    <source>
        <dbReference type="ARBA" id="ARBA00022723"/>
    </source>
</evidence>
<dbReference type="CDD" id="cd00684">
    <property type="entry name" value="Terpene_cyclase_plant_C1"/>
    <property type="match status" value="1"/>
</dbReference>
<dbReference type="GO" id="GO:0010333">
    <property type="term" value="F:terpene synthase activity"/>
    <property type="evidence" value="ECO:0007669"/>
    <property type="project" value="InterPro"/>
</dbReference>
<evidence type="ECO:0000256" key="5">
    <source>
        <dbReference type="ARBA" id="ARBA00023239"/>
    </source>
</evidence>
<organism evidence="8 9">
    <name type="scientific">Buddleja alternifolia</name>
    <dbReference type="NCBI Taxonomy" id="168488"/>
    <lineage>
        <taxon>Eukaryota</taxon>
        <taxon>Viridiplantae</taxon>
        <taxon>Streptophyta</taxon>
        <taxon>Embryophyta</taxon>
        <taxon>Tracheophyta</taxon>
        <taxon>Spermatophyta</taxon>
        <taxon>Magnoliopsida</taxon>
        <taxon>eudicotyledons</taxon>
        <taxon>Gunneridae</taxon>
        <taxon>Pentapetalae</taxon>
        <taxon>asterids</taxon>
        <taxon>lamiids</taxon>
        <taxon>Lamiales</taxon>
        <taxon>Scrophulariaceae</taxon>
        <taxon>Buddlejeae</taxon>
        <taxon>Buddleja</taxon>
    </lineage>
</organism>
<dbReference type="SFLD" id="SFLDG01019">
    <property type="entry name" value="Terpene_Cyclase_Like_1_C_Termi"/>
    <property type="match status" value="1"/>
</dbReference>
<dbReference type="InterPro" id="IPR050148">
    <property type="entry name" value="Terpene_synthase-like"/>
</dbReference>
<accession>A0AAV6Y196</accession>